<organism evidence="2 3">
    <name type="scientific">Euplotes crassus</name>
    <dbReference type="NCBI Taxonomy" id="5936"/>
    <lineage>
        <taxon>Eukaryota</taxon>
        <taxon>Sar</taxon>
        <taxon>Alveolata</taxon>
        <taxon>Ciliophora</taxon>
        <taxon>Intramacronucleata</taxon>
        <taxon>Spirotrichea</taxon>
        <taxon>Hypotrichia</taxon>
        <taxon>Euplotida</taxon>
        <taxon>Euplotidae</taxon>
        <taxon>Moneuplotes</taxon>
    </lineage>
</organism>
<protein>
    <submittedName>
        <fullName evidence="2">Uncharacterized protein</fullName>
    </submittedName>
</protein>
<proteinExistence type="predicted"/>
<feature type="compositionally biased region" description="Polar residues" evidence="1">
    <location>
        <begin position="288"/>
        <end position="297"/>
    </location>
</feature>
<name>A0AAD1TYJ2_EUPCR</name>
<comment type="caution">
    <text evidence="2">The sequence shown here is derived from an EMBL/GenBank/DDBJ whole genome shotgun (WGS) entry which is preliminary data.</text>
</comment>
<evidence type="ECO:0000256" key="1">
    <source>
        <dbReference type="SAM" id="MobiDB-lite"/>
    </source>
</evidence>
<evidence type="ECO:0000313" key="2">
    <source>
        <dbReference type="EMBL" id="CAI2358776.1"/>
    </source>
</evidence>
<dbReference type="Proteomes" id="UP001295684">
    <property type="component" value="Unassembled WGS sequence"/>
</dbReference>
<gene>
    <name evidence="2" type="ORF">ECRASSUSDP1_LOCUS59</name>
</gene>
<feature type="region of interest" description="Disordered" evidence="1">
    <location>
        <begin position="1"/>
        <end position="28"/>
    </location>
</feature>
<feature type="compositionally biased region" description="Basic and acidic residues" evidence="1">
    <location>
        <begin position="47"/>
        <end position="62"/>
    </location>
</feature>
<evidence type="ECO:0000313" key="3">
    <source>
        <dbReference type="Proteomes" id="UP001295684"/>
    </source>
</evidence>
<accession>A0AAD1TYJ2</accession>
<feature type="region of interest" description="Disordered" evidence="1">
    <location>
        <begin position="45"/>
        <end position="78"/>
    </location>
</feature>
<sequence>MQLSEDDEPYVQNKEALEGNPSEDMSNKFATSKFGQKFKIDTSPLDENFRDISEFEDPKSTELIKPSKTKSQSEDNIEQKPDMEDYLRMNISPEKEFKSKMVDRDPSIASNISNTFGYNQDDFNPFGQKNMNLSKPQEINFDNLKMNPNASYVGHMMSKISDNSKLFNKQVSLTLNFINYDMVSPMESDNTNIYDLNQLSGNLNISLTRNKRIELEMIDDTHVRVKTSSKSSSLNSGDKKDASIPMNISRLNQEPSFSLIPVSYPSFPNEMMNSNKFSQFVNNLKSGDQGCSSSNLESPLLPKKLSENQ</sequence>
<dbReference type="AlphaFoldDB" id="A0AAD1TYJ2"/>
<feature type="region of interest" description="Disordered" evidence="1">
    <location>
        <begin position="288"/>
        <end position="309"/>
    </location>
</feature>
<reference evidence="2" key="1">
    <citation type="submission" date="2023-07" db="EMBL/GenBank/DDBJ databases">
        <authorList>
            <consortium name="AG Swart"/>
            <person name="Singh M."/>
            <person name="Singh A."/>
            <person name="Seah K."/>
            <person name="Emmerich C."/>
        </authorList>
    </citation>
    <scope>NUCLEOTIDE SEQUENCE</scope>
    <source>
        <strain evidence="2">DP1</strain>
    </source>
</reference>
<dbReference type="EMBL" id="CAMPGE010000055">
    <property type="protein sequence ID" value="CAI2358776.1"/>
    <property type="molecule type" value="Genomic_DNA"/>
</dbReference>
<keyword evidence="3" id="KW-1185">Reference proteome</keyword>